<accession>A0A1C3RJU4</accession>
<evidence type="ECO:0000313" key="1">
    <source>
        <dbReference type="EMBL" id="SCA57560.1"/>
    </source>
</evidence>
<reference evidence="1 2" key="1">
    <citation type="submission" date="2016-07" db="EMBL/GenBank/DDBJ databases">
        <authorList>
            <person name="Lefevre C.T."/>
        </authorList>
    </citation>
    <scope>NUCLEOTIDE SEQUENCE [LARGE SCALE GENOMIC DNA]</scope>
    <source>
        <strain evidence="1">PR1</strain>
    </source>
</reference>
<sequence length="402" mass="45358">MTLKPDDFISFVKEKAQSEGSDAVAQMYAINLEYAVKLMGKDWSKVHRKAMFIAETIIKGNLSLDDQVMRYEDGMSFVILFATLNAQQAEVKLELITEQIGKKILGKDYTVNGKSGIQSGAINMEDLVGYSEAAKKKAAKPTVRLHADKPKDSTQKILDTIDIVFFPIWDTKNEIVVGYRVKPKRVYLKNTLWGDQVLMGGSEDPLWSDLKPKVIKKTYEQIQQNFCPKTAYMVGLNVASFFNKNFVTALVQSVKQSPLSKTTIGFELQGLDQDFSPKMVDYAIEVLSKLGSHVTVIAGPDNDFSAICDRHKIKYHGLHLHRLLDSQLGRKYAYRTCSLFARQCNEAETRSFIWGVDRIDDLNMALQAGFRYISGRAVKWETDAPLKAYALTKKDVLMDTSF</sequence>
<organism evidence="1 2">
    <name type="scientific">Candidatus Terasakiella magnetica</name>
    <dbReference type="NCBI Taxonomy" id="1867952"/>
    <lineage>
        <taxon>Bacteria</taxon>
        <taxon>Pseudomonadati</taxon>
        <taxon>Pseudomonadota</taxon>
        <taxon>Alphaproteobacteria</taxon>
        <taxon>Rhodospirillales</taxon>
        <taxon>Terasakiellaceae</taxon>
        <taxon>Terasakiella</taxon>
    </lineage>
</organism>
<dbReference type="RefSeq" id="WP_069189585.1">
    <property type="nucleotide sequence ID" value="NZ_FLYE01000045.1"/>
</dbReference>
<keyword evidence="2" id="KW-1185">Reference proteome</keyword>
<dbReference type="SUPFAM" id="SSF141868">
    <property type="entry name" value="EAL domain-like"/>
    <property type="match status" value="1"/>
</dbReference>
<dbReference type="EMBL" id="FLYE01000045">
    <property type="protein sequence ID" value="SCA57560.1"/>
    <property type="molecule type" value="Genomic_DNA"/>
</dbReference>
<proteinExistence type="predicted"/>
<dbReference type="STRING" id="1867952.MTBPR1_60073"/>
<evidence type="ECO:0008006" key="3">
    <source>
        <dbReference type="Google" id="ProtNLM"/>
    </source>
</evidence>
<dbReference type="OrthoDB" id="8436846at2"/>
<dbReference type="InterPro" id="IPR035919">
    <property type="entry name" value="EAL_sf"/>
</dbReference>
<dbReference type="AlphaFoldDB" id="A0A1C3RJU4"/>
<evidence type="ECO:0000313" key="2">
    <source>
        <dbReference type="Proteomes" id="UP000231658"/>
    </source>
</evidence>
<name>A0A1C3RJU4_9PROT</name>
<protein>
    <recommendedName>
        <fullName evidence="3">EAL domain-containing protein</fullName>
    </recommendedName>
</protein>
<dbReference type="Proteomes" id="UP000231658">
    <property type="component" value="Unassembled WGS sequence"/>
</dbReference>
<gene>
    <name evidence="1" type="ORF">MTBPR1_60073</name>
</gene>